<dbReference type="EMBL" id="UYYF01000746">
    <property type="protein sequence ID" value="VDM99027.1"/>
    <property type="molecule type" value="Genomic_DNA"/>
</dbReference>
<name>A0A0N5CRK7_THECL</name>
<keyword evidence="2" id="KW-1185">Reference proteome</keyword>
<accession>A0A0N5CRK7</accession>
<dbReference type="AlphaFoldDB" id="A0A0N5CRK7"/>
<evidence type="ECO:0000313" key="2">
    <source>
        <dbReference type="Proteomes" id="UP000276776"/>
    </source>
</evidence>
<dbReference type="Gene3D" id="1.20.120.1750">
    <property type="match status" value="1"/>
</dbReference>
<evidence type="ECO:0000313" key="3">
    <source>
        <dbReference type="WBParaSite" id="TCLT_0000285701-mRNA-1"/>
    </source>
</evidence>
<reference evidence="1 2" key="2">
    <citation type="submission" date="2018-11" db="EMBL/GenBank/DDBJ databases">
        <authorList>
            <consortium name="Pathogen Informatics"/>
        </authorList>
    </citation>
    <scope>NUCLEOTIDE SEQUENCE [LARGE SCALE GENOMIC DNA]</scope>
</reference>
<sequence length="162" mass="19135">MVCVCGSIFCYICGRKWASEDHSLCTANNFEEPEFFDIPNKLFAGISLKIFIKCRKYRKDRERNKLRHLCMILKRRFPENILQNECVVSLFEMIELLRRNARRSKQHCIAYLMAAGKLRQRVGPVEFSLYRLHDAMRSSKSSVDEIINSQNILLWYLNDAYS</sequence>
<dbReference type="Proteomes" id="UP000276776">
    <property type="component" value="Unassembled WGS sequence"/>
</dbReference>
<organism evidence="3">
    <name type="scientific">Thelazia callipaeda</name>
    <name type="common">Oriental eyeworm</name>
    <name type="synonym">Parasitic nematode</name>
    <dbReference type="NCBI Taxonomy" id="103827"/>
    <lineage>
        <taxon>Eukaryota</taxon>
        <taxon>Metazoa</taxon>
        <taxon>Ecdysozoa</taxon>
        <taxon>Nematoda</taxon>
        <taxon>Chromadorea</taxon>
        <taxon>Rhabditida</taxon>
        <taxon>Spirurina</taxon>
        <taxon>Spiruromorpha</taxon>
        <taxon>Thelazioidea</taxon>
        <taxon>Thelaziidae</taxon>
        <taxon>Thelazia</taxon>
    </lineage>
</organism>
<evidence type="ECO:0000313" key="1">
    <source>
        <dbReference type="EMBL" id="VDM99027.1"/>
    </source>
</evidence>
<proteinExistence type="predicted"/>
<reference evidence="3" key="1">
    <citation type="submission" date="2017-02" db="UniProtKB">
        <authorList>
            <consortium name="WormBaseParasite"/>
        </authorList>
    </citation>
    <scope>IDENTIFICATION</scope>
</reference>
<gene>
    <name evidence="1" type="ORF">TCLT_LOCUS2858</name>
</gene>
<protein>
    <submittedName>
        <fullName evidence="1 3">Uncharacterized protein</fullName>
    </submittedName>
</protein>
<dbReference type="WBParaSite" id="TCLT_0000285701-mRNA-1">
    <property type="protein sequence ID" value="TCLT_0000285701-mRNA-1"/>
    <property type="gene ID" value="TCLT_0000285701"/>
</dbReference>